<dbReference type="RefSeq" id="WP_173097013.1">
    <property type="nucleotide sequence ID" value="NZ_CP053892.1"/>
</dbReference>
<keyword evidence="2" id="KW-1185">Reference proteome</keyword>
<name>A0A7D4ANX2_ACTVE</name>
<gene>
    <name evidence="1" type="ORF">ACTIVE_4629</name>
</gene>
<dbReference type="AlphaFoldDB" id="A0A7D4ANX2"/>
<organism evidence="1 2">
    <name type="scientific">Actinomadura verrucosospora</name>
    <dbReference type="NCBI Taxonomy" id="46165"/>
    <lineage>
        <taxon>Bacteria</taxon>
        <taxon>Bacillati</taxon>
        <taxon>Actinomycetota</taxon>
        <taxon>Actinomycetes</taxon>
        <taxon>Streptosporangiales</taxon>
        <taxon>Thermomonosporaceae</taxon>
        <taxon>Actinomadura</taxon>
    </lineage>
</organism>
<protein>
    <submittedName>
        <fullName evidence="1">Uncharacterized protein</fullName>
    </submittedName>
</protein>
<dbReference type="Proteomes" id="UP000501240">
    <property type="component" value="Chromosome"/>
</dbReference>
<dbReference type="SUPFAM" id="SSF63829">
    <property type="entry name" value="Calcium-dependent phosphotriesterase"/>
    <property type="match status" value="1"/>
</dbReference>
<accession>A0A7D4ANX2</accession>
<evidence type="ECO:0000313" key="2">
    <source>
        <dbReference type="Proteomes" id="UP000501240"/>
    </source>
</evidence>
<sequence>MAAVVIGFAVRGSSSGASVEFVLGGGTADNGTGPQRKVAGELQNMTTDKRGDVALFTRDAQGYELWTVDPGGTVKRVRVPALDGSSDQAAQAAAAPDGSLYLALNAAGLWKVTGDGHATKVVKTTRERPLTDRVPLDEFSPLSVNGVAVADDGTVFFTDWQNQRSSLLVHRLRAGQVTRIAGKPLSATQKPPDADPNKTGAPALDTYLPVGASASPLAWNDGNLYVHTGRAILRIATATERIYPVVASRDTASLKRPDAPFKPFGKAINGYVDAPRSGASSHLASITVDRTTGDVYYGAGAYRPGTTTEISAKFRWTGDLTKPQRTFFDSLRNAQQTVYQVAKNGDLTAVTAGAEALSTTNGYLYIAVDTCPSSEPKCTATNDQSAVVRLRLPTAEN</sequence>
<proteinExistence type="predicted"/>
<evidence type="ECO:0000313" key="1">
    <source>
        <dbReference type="EMBL" id="QKG22988.1"/>
    </source>
</evidence>
<dbReference type="EMBL" id="CP053892">
    <property type="protein sequence ID" value="QKG22988.1"/>
    <property type="molecule type" value="Genomic_DNA"/>
</dbReference>
<dbReference type="InterPro" id="IPR015943">
    <property type="entry name" value="WD40/YVTN_repeat-like_dom_sf"/>
</dbReference>
<reference evidence="1 2" key="1">
    <citation type="submission" date="2020-05" db="EMBL/GenBank/DDBJ databases">
        <title>Actinomadura verrucosospora NRRL-B18236 (PFL_A860) Genome sequencing and assembly.</title>
        <authorList>
            <person name="Samborskyy M."/>
        </authorList>
    </citation>
    <scope>NUCLEOTIDE SEQUENCE [LARGE SCALE GENOMIC DNA]</scope>
    <source>
        <strain evidence="1 2">NRRL:B18236</strain>
    </source>
</reference>
<dbReference type="Gene3D" id="2.130.10.10">
    <property type="entry name" value="YVTN repeat-like/Quinoprotein amine dehydrogenase"/>
    <property type="match status" value="1"/>
</dbReference>